<evidence type="ECO:0000313" key="2">
    <source>
        <dbReference type="Proteomes" id="UP001341840"/>
    </source>
</evidence>
<comment type="caution">
    <text evidence="1">The sequence shown here is derived from an EMBL/GenBank/DDBJ whole genome shotgun (WGS) entry which is preliminary data.</text>
</comment>
<accession>A0ABU6RVS4</accession>
<keyword evidence="2" id="KW-1185">Reference proteome</keyword>
<reference evidence="1 2" key="1">
    <citation type="journal article" date="2023" name="Plants (Basel)">
        <title>Bridging the Gap: Combining Genomics and Transcriptomics Approaches to Understand Stylosanthes scabra, an Orphan Legume from the Brazilian Caatinga.</title>
        <authorList>
            <person name="Ferreira-Neto J.R.C."/>
            <person name="da Silva M.D."/>
            <person name="Binneck E."/>
            <person name="de Melo N.F."/>
            <person name="da Silva R.H."/>
            <person name="de Melo A.L.T.M."/>
            <person name="Pandolfi V."/>
            <person name="Bustamante F.O."/>
            <person name="Brasileiro-Vidal A.C."/>
            <person name="Benko-Iseppon A.M."/>
        </authorList>
    </citation>
    <scope>NUCLEOTIDE SEQUENCE [LARGE SCALE GENOMIC DNA]</scope>
    <source>
        <tissue evidence="1">Leaves</tissue>
    </source>
</reference>
<proteinExistence type="predicted"/>
<organism evidence="1 2">
    <name type="scientific">Stylosanthes scabra</name>
    <dbReference type="NCBI Taxonomy" id="79078"/>
    <lineage>
        <taxon>Eukaryota</taxon>
        <taxon>Viridiplantae</taxon>
        <taxon>Streptophyta</taxon>
        <taxon>Embryophyta</taxon>
        <taxon>Tracheophyta</taxon>
        <taxon>Spermatophyta</taxon>
        <taxon>Magnoliopsida</taxon>
        <taxon>eudicotyledons</taxon>
        <taxon>Gunneridae</taxon>
        <taxon>Pentapetalae</taxon>
        <taxon>rosids</taxon>
        <taxon>fabids</taxon>
        <taxon>Fabales</taxon>
        <taxon>Fabaceae</taxon>
        <taxon>Papilionoideae</taxon>
        <taxon>50 kb inversion clade</taxon>
        <taxon>dalbergioids sensu lato</taxon>
        <taxon>Dalbergieae</taxon>
        <taxon>Pterocarpus clade</taxon>
        <taxon>Stylosanthes</taxon>
    </lineage>
</organism>
<gene>
    <name evidence="1" type="ORF">PIB30_094163</name>
</gene>
<evidence type="ECO:0000313" key="1">
    <source>
        <dbReference type="EMBL" id="MED6128070.1"/>
    </source>
</evidence>
<sequence length="104" mass="11953">MGRLSREPKSFKTRLWSPTHMHSPHAYASYSPAPTSLATFLPNTPTHMRSFLRICVTTTMFPSLSLTYSTNFSIILSHPRICITPYAYAWLTHHAYAWDTHTHT</sequence>
<protein>
    <submittedName>
        <fullName evidence="1">Uncharacterized protein</fullName>
    </submittedName>
</protein>
<dbReference type="Proteomes" id="UP001341840">
    <property type="component" value="Unassembled WGS sequence"/>
</dbReference>
<name>A0ABU6RVS4_9FABA</name>
<dbReference type="EMBL" id="JASCZI010032267">
    <property type="protein sequence ID" value="MED6128070.1"/>
    <property type="molecule type" value="Genomic_DNA"/>
</dbReference>